<evidence type="ECO:0000259" key="5">
    <source>
        <dbReference type="PROSITE" id="PS50025"/>
    </source>
</evidence>
<keyword evidence="3" id="KW-0812">Transmembrane</keyword>
<feature type="chain" id="PRO_5035475225" evidence="4">
    <location>
        <begin position="36"/>
        <end position="467"/>
    </location>
</feature>
<organism evidence="6 7">
    <name type="scientific">Branchiostoma lanceolatum</name>
    <name type="common">Common lancelet</name>
    <name type="synonym">Amphioxus lanceolatum</name>
    <dbReference type="NCBI Taxonomy" id="7740"/>
    <lineage>
        <taxon>Eukaryota</taxon>
        <taxon>Metazoa</taxon>
        <taxon>Chordata</taxon>
        <taxon>Cephalochordata</taxon>
        <taxon>Leptocardii</taxon>
        <taxon>Amphioxiformes</taxon>
        <taxon>Branchiostomatidae</taxon>
        <taxon>Branchiostoma</taxon>
    </lineage>
</organism>
<protein>
    <submittedName>
        <fullName evidence="6">LAMA2 protein</fullName>
    </submittedName>
</protein>
<dbReference type="PANTHER" id="PTHR15036:SF49">
    <property type="entry name" value="AXOTACTIN"/>
    <property type="match status" value="1"/>
</dbReference>
<evidence type="ECO:0000256" key="2">
    <source>
        <dbReference type="SAM" id="MobiDB-lite"/>
    </source>
</evidence>
<dbReference type="Gene3D" id="2.60.120.200">
    <property type="match status" value="1"/>
</dbReference>
<feature type="transmembrane region" description="Helical" evidence="3">
    <location>
        <begin position="307"/>
        <end position="328"/>
    </location>
</feature>
<name>A0A8J9VAK0_BRALA</name>
<dbReference type="SMART" id="SM00282">
    <property type="entry name" value="LamG"/>
    <property type="match status" value="1"/>
</dbReference>
<dbReference type="InterPro" id="IPR013320">
    <property type="entry name" value="ConA-like_dom_sf"/>
</dbReference>
<dbReference type="Proteomes" id="UP000838412">
    <property type="component" value="Chromosome 1"/>
</dbReference>
<feature type="signal peptide" evidence="4">
    <location>
        <begin position="1"/>
        <end position="35"/>
    </location>
</feature>
<keyword evidence="4" id="KW-0732">Signal</keyword>
<evidence type="ECO:0000256" key="3">
    <source>
        <dbReference type="SAM" id="Phobius"/>
    </source>
</evidence>
<dbReference type="OrthoDB" id="6275838at2759"/>
<dbReference type="GO" id="GO:0016020">
    <property type="term" value="C:membrane"/>
    <property type="evidence" value="ECO:0007669"/>
    <property type="project" value="UniProtKB-SubCell"/>
</dbReference>
<feature type="compositionally biased region" description="Polar residues" evidence="2">
    <location>
        <begin position="417"/>
        <end position="430"/>
    </location>
</feature>
<dbReference type="PANTHER" id="PTHR15036">
    <property type="entry name" value="PIKACHURIN-LIKE PROTEIN"/>
    <property type="match status" value="1"/>
</dbReference>
<accession>A0A8J9VAK0</accession>
<dbReference type="AlphaFoldDB" id="A0A8J9VAK0"/>
<dbReference type="InterPro" id="IPR050372">
    <property type="entry name" value="Neurexin-related_CASP"/>
</dbReference>
<evidence type="ECO:0000256" key="1">
    <source>
        <dbReference type="PROSITE-ProRule" id="PRU00122"/>
    </source>
</evidence>
<evidence type="ECO:0000313" key="6">
    <source>
        <dbReference type="EMBL" id="CAH1232534.1"/>
    </source>
</evidence>
<comment type="caution">
    <text evidence="1">Lacks conserved residue(s) required for the propagation of feature annotation.</text>
</comment>
<dbReference type="Pfam" id="PF02210">
    <property type="entry name" value="Laminin_G_2"/>
    <property type="match status" value="1"/>
</dbReference>
<dbReference type="InterPro" id="IPR001791">
    <property type="entry name" value="Laminin_G"/>
</dbReference>
<reference evidence="6" key="1">
    <citation type="submission" date="2022-01" db="EMBL/GenBank/DDBJ databases">
        <authorList>
            <person name="Braso-Vives M."/>
        </authorList>
    </citation>
    <scope>NUCLEOTIDE SEQUENCE</scope>
</reference>
<dbReference type="EMBL" id="OV696686">
    <property type="protein sequence ID" value="CAH1232534.1"/>
    <property type="molecule type" value="Genomic_DNA"/>
</dbReference>
<evidence type="ECO:0000313" key="7">
    <source>
        <dbReference type="Proteomes" id="UP000838412"/>
    </source>
</evidence>
<gene>
    <name evidence="6" type="primary">LAMA2</name>
    <name evidence="6" type="ORF">BLAG_LOCUS1619</name>
</gene>
<feature type="domain" description="Laminin G" evidence="5">
    <location>
        <begin position="53"/>
        <end position="234"/>
    </location>
</feature>
<sequence length="467" mass="51239">MVQKYERAATSKFGMEMTVLCGLVVALVCPPLANCVTTPETTTSTTRASNGRLSATFTPDTGFAQMRIGNTSGTNTDICLRFKTRISAGLLFYFGGPTYLAVYLNHRGGLVLHLNTQGSGEGVSSRETFGKDFNDGNWHQITVRRTGNMATLHDSTDDTIMHVTHGIIQDINEELHTDKLFIGGAPDDIFPAGFVWRTPFRGCLEDVRFASYIFNDPKDQDVLYFDGIFSWLGCLESLTCGFECLGMIDKDCSLGACRCSPSYHVLSEDPLVCGRTTLAPWPCGSAQGCTENDRTRPNAVETEDGAFPVWVLIPLAFFAVLGLFFCIFRKKEHQRSPQAAQTTTAIPMTQSSEVAFDLNPPTYQEVVTVTDVNPALTELSVTEPPMYDNIEIRSHPPTANQQTELSNHDRGVRPSALPSSTDGLPSQYEGNQVPFEGQRSPDMPPPAYDSFMEYSKTPPGSLEALDV</sequence>
<keyword evidence="3" id="KW-0472">Membrane</keyword>
<evidence type="ECO:0000256" key="4">
    <source>
        <dbReference type="SAM" id="SignalP"/>
    </source>
</evidence>
<dbReference type="CDD" id="cd00110">
    <property type="entry name" value="LamG"/>
    <property type="match status" value="1"/>
</dbReference>
<feature type="region of interest" description="Disordered" evidence="2">
    <location>
        <begin position="386"/>
        <end position="467"/>
    </location>
</feature>
<proteinExistence type="predicted"/>
<dbReference type="PROSITE" id="PS50025">
    <property type="entry name" value="LAM_G_DOMAIN"/>
    <property type="match status" value="1"/>
</dbReference>
<keyword evidence="7" id="KW-1185">Reference proteome</keyword>
<keyword evidence="3" id="KW-1133">Transmembrane helix</keyword>
<dbReference type="SUPFAM" id="SSF49899">
    <property type="entry name" value="Concanavalin A-like lectins/glucanases"/>
    <property type="match status" value="1"/>
</dbReference>